<accession>A0AAV1CBB1</accession>
<reference evidence="7" key="1">
    <citation type="submission" date="2023-03" db="EMBL/GenBank/DDBJ databases">
        <authorList>
            <person name="Julca I."/>
        </authorList>
    </citation>
    <scope>NUCLEOTIDE SEQUENCE</scope>
</reference>
<protein>
    <submittedName>
        <fullName evidence="7">OLC1v1028257C1</fullName>
    </submittedName>
</protein>
<feature type="domain" description="Ubiquitin-like protease family profile" evidence="6">
    <location>
        <begin position="300"/>
        <end position="495"/>
    </location>
</feature>
<dbReference type="PANTHER" id="PTHR46915:SF2">
    <property type="entry name" value="UBIQUITIN-LIKE PROTEASE 4"/>
    <property type="match status" value="1"/>
</dbReference>
<proteinExistence type="inferred from homology"/>
<dbReference type="Pfam" id="PF02902">
    <property type="entry name" value="Peptidase_C48"/>
    <property type="match status" value="1"/>
</dbReference>
<name>A0AAV1CBB1_OLDCO</name>
<evidence type="ECO:0000313" key="7">
    <source>
        <dbReference type="EMBL" id="CAI9092899.1"/>
    </source>
</evidence>
<feature type="region of interest" description="Disordered" evidence="5">
    <location>
        <begin position="172"/>
        <end position="239"/>
    </location>
</feature>
<evidence type="ECO:0000256" key="4">
    <source>
        <dbReference type="ARBA" id="ARBA00022807"/>
    </source>
</evidence>
<dbReference type="GO" id="GO:0006508">
    <property type="term" value="P:proteolysis"/>
    <property type="evidence" value="ECO:0007669"/>
    <property type="project" value="UniProtKB-KW"/>
</dbReference>
<evidence type="ECO:0000259" key="6">
    <source>
        <dbReference type="PROSITE" id="PS50600"/>
    </source>
</evidence>
<dbReference type="InterPro" id="IPR038765">
    <property type="entry name" value="Papain-like_cys_pep_sf"/>
</dbReference>
<dbReference type="GO" id="GO:0016926">
    <property type="term" value="P:protein desumoylation"/>
    <property type="evidence" value="ECO:0007669"/>
    <property type="project" value="UniProtKB-ARBA"/>
</dbReference>
<dbReference type="PANTHER" id="PTHR46915">
    <property type="entry name" value="UBIQUITIN-LIKE PROTEASE 4-RELATED"/>
    <property type="match status" value="1"/>
</dbReference>
<feature type="compositionally biased region" description="Basic and acidic residues" evidence="5">
    <location>
        <begin position="213"/>
        <end position="228"/>
    </location>
</feature>
<keyword evidence="2" id="KW-0645">Protease</keyword>
<evidence type="ECO:0000313" key="8">
    <source>
        <dbReference type="Proteomes" id="UP001161247"/>
    </source>
</evidence>
<evidence type="ECO:0000256" key="2">
    <source>
        <dbReference type="ARBA" id="ARBA00022670"/>
    </source>
</evidence>
<feature type="region of interest" description="Disordered" evidence="5">
    <location>
        <begin position="22"/>
        <end position="43"/>
    </location>
</feature>
<comment type="similarity">
    <text evidence="1">Belongs to the peptidase C48 family.</text>
</comment>
<keyword evidence="8" id="KW-1185">Reference proteome</keyword>
<dbReference type="EMBL" id="OX459119">
    <property type="protein sequence ID" value="CAI9092899.1"/>
    <property type="molecule type" value="Genomic_DNA"/>
</dbReference>
<keyword evidence="4" id="KW-0788">Thiol protease</keyword>
<dbReference type="Gene3D" id="3.30.310.130">
    <property type="entry name" value="Ubiquitin-related"/>
    <property type="match status" value="1"/>
</dbReference>
<organism evidence="7 8">
    <name type="scientific">Oldenlandia corymbosa var. corymbosa</name>
    <dbReference type="NCBI Taxonomy" id="529605"/>
    <lineage>
        <taxon>Eukaryota</taxon>
        <taxon>Viridiplantae</taxon>
        <taxon>Streptophyta</taxon>
        <taxon>Embryophyta</taxon>
        <taxon>Tracheophyta</taxon>
        <taxon>Spermatophyta</taxon>
        <taxon>Magnoliopsida</taxon>
        <taxon>eudicotyledons</taxon>
        <taxon>Gunneridae</taxon>
        <taxon>Pentapetalae</taxon>
        <taxon>asterids</taxon>
        <taxon>lamiids</taxon>
        <taxon>Gentianales</taxon>
        <taxon>Rubiaceae</taxon>
        <taxon>Rubioideae</taxon>
        <taxon>Spermacoceae</taxon>
        <taxon>Hedyotis-Oldenlandia complex</taxon>
        <taxon>Oldenlandia</taxon>
    </lineage>
</organism>
<gene>
    <name evidence="7" type="ORF">OLC1_LOCUS4453</name>
</gene>
<keyword evidence="3" id="KW-0378">Hydrolase</keyword>
<dbReference type="GO" id="GO:0008234">
    <property type="term" value="F:cysteine-type peptidase activity"/>
    <property type="evidence" value="ECO:0007669"/>
    <property type="project" value="UniProtKB-KW"/>
</dbReference>
<evidence type="ECO:0000256" key="1">
    <source>
        <dbReference type="ARBA" id="ARBA00005234"/>
    </source>
</evidence>
<dbReference type="InterPro" id="IPR003653">
    <property type="entry name" value="Peptidase_C48_C"/>
</dbReference>
<sequence length="548" mass="63270">MGEDGCNRKGLMLSDLDLAKLVDGDDDGEPQPPVVISKSQRSSLMDEQTASSELQNLTDDKLIDFLERTKKYKSGLFPKLKDGGEKLEISIKKYENELKRRRLKNVDDGLTKPLHLQNQNGNADGLSHGVLNRASSAVSPAQSRFGSLFCNHLDGKTGSTTANAFDKELSTLNRCNRHKMQSDKQSTPNGRKKRRLSLRDVPFRSPGHASLNIDEKPLSSGYQKDRIRPARSPHLSVNSAPQGRQYFTRLRHTKGETVVLVDEEEEPDVEEVTPQEIEVHERFSENTIIYYPSRKDPGSVEIGYSDIKCLAPEAYLSSPVMNFYIRYLEEEGIKLKTAVEENRSYYFFNTYFYDKLKEAVDNKNINDNPFAKLRRWWRGVNLYEKAYIFLPIHEQLHWSLVIVCMPQKEVDSEILLLHLDSLGLHQSSSIFKNIKSFLKEEWKFLRQGEVIFEPPVADSIWENLPRRIFGQTIEVPQQRNEYDCGLFVLFFMERFIEDAPGRLKRNDLEKFGRHWFNPADASRLRKTIRKLLLEKFENASEENQVTDL</sequence>
<evidence type="ECO:0000256" key="3">
    <source>
        <dbReference type="ARBA" id="ARBA00022801"/>
    </source>
</evidence>
<dbReference type="PROSITE" id="PS50600">
    <property type="entry name" value="ULP_PROTEASE"/>
    <property type="match status" value="1"/>
</dbReference>
<evidence type="ECO:0000256" key="5">
    <source>
        <dbReference type="SAM" id="MobiDB-lite"/>
    </source>
</evidence>
<dbReference type="AlphaFoldDB" id="A0AAV1CBB1"/>
<dbReference type="Gene3D" id="1.10.418.20">
    <property type="match status" value="1"/>
</dbReference>
<dbReference type="Proteomes" id="UP001161247">
    <property type="component" value="Chromosome 2"/>
</dbReference>
<dbReference type="SUPFAM" id="SSF54001">
    <property type="entry name" value="Cysteine proteinases"/>
    <property type="match status" value="1"/>
</dbReference>